<evidence type="ECO:0000313" key="1">
    <source>
        <dbReference type="EMBL" id="KKK49390.1"/>
    </source>
</evidence>
<dbReference type="EMBL" id="LAZR01068572">
    <property type="protein sequence ID" value="KKK49390.1"/>
    <property type="molecule type" value="Genomic_DNA"/>
</dbReference>
<accession>A0A0F8WMD6</accession>
<protein>
    <submittedName>
        <fullName evidence="1">Uncharacterized protein</fullName>
    </submittedName>
</protein>
<organism evidence="1">
    <name type="scientific">marine sediment metagenome</name>
    <dbReference type="NCBI Taxonomy" id="412755"/>
    <lineage>
        <taxon>unclassified sequences</taxon>
        <taxon>metagenomes</taxon>
        <taxon>ecological metagenomes</taxon>
    </lineage>
</organism>
<proteinExistence type="predicted"/>
<sequence>MKGLVLGALAGAGLVMAAIEAKDHGSKVFAQQLPLQSRIAAGELIALPGAIGQTGQLLTVIDPKQRVMSVYHIDSATGKIGLRSVRNIHWDLQMTYFDNEGLLPQEIRALLEQSNTRNQ</sequence>
<dbReference type="AlphaFoldDB" id="A0A0F8WMD6"/>
<comment type="caution">
    <text evidence="1">The sequence shown here is derived from an EMBL/GenBank/DDBJ whole genome shotgun (WGS) entry which is preliminary data.</text>
</comment>
<reference evidence="1" key="1">
    <citation type="journal article" date="2015" name="Nature">
        <title>Complex archaea that bridge the gap between prokaryotes and eukaryotes.</title>
        <authorList>
            <person name="Spang A."/>
            <person name="Saw J.H."/>
            <person name="Jorgensen S.L."/>
            <person name="Zaremba-Niedzwiedzka K."/>
            <person name="Martijn J."/>
            <person name="Lind A.E."/>
            <person name="van Eijk R."/>
            <person name="Schleper C."/>
            <person name="Guy L."/>
            <person name="Ettema T.J."/>
        </authorList>
    </citation>
    <scope>NUCLEOTIDE SEQUENCE</scope>
</reference>
<gene>
    <name evidence="1" type="ORF">LCGC14_3135540</name>
</gene>
<name>A0A0F8WMD6_9ZZZZ</name>